<proteinExistence type="predicted"/>
<evidence type="ECO:0000313" key="2">
    <source>
        <dbReference type="EMBL" id="CAF4435631.1"/>
    </source>
</evidence>
<accession>A0A815YMR2</accession>
<dbReference type="EMBL" id="CAJOBC010095832">
    <property type="protein sequence ID" value="CAF4435631.1"/>
    <property type="molecule type" value="Genomic_DNA"/>
</dbReference>
<name>A0A815YMR2_9BILA</name>
<gene>
    <name evidence="1" type="ORF">GPM918_LOCUS40463</name>
    <name evidence="2" type="ORF">SRO942_LOCUS41408</name>
</gene>
<evidence type="ECO:0000313" key="3">
    <source>
        <dbReference type="Proteomes" id="UP000663829"/>
    </source>
</evidence>
<comment type="caution">
    <text evidence="1">The sequence shown here is derived from an EMBL/GenBank/DDBJ whole genome shotgun (WGS) entry which is preliminary data.</text>
</comment>
<organism evidence="1 3">
    <name type="scientific">Didymodactylos carnosus</name>
    <dbReference type="NCBI Taxonomy" id="1234261"/>
    <lineage>
        <taxon>Eukaryota</taxon>
        <taxon>Metazoa</taxon>
        <taxon>Spiralia</taxon>
        <taxon>Gnathifera</taxon>
        <taxon>Rotifera</taxon>
        <taxon>Eurotatoria</taxon>
        <taxon>Bdelloidea</taxon>
        <taxon>Philodinida</taxon>
        <taxon>Philodinidae</taxon>
        <taxon>Didymodactylos</taxon>
    </lineage>
</organism>
<dbReference type="AlphaFoldDB" id="A0A815YMR2"/>
<dbReference type="EMBL" id="CAJNOQ010029995">
    <property type="protein sequence ID" value="CAF1571999.1"/>
    <property type="molecule type" value="Genomic_DNA"/>
</dbReference>
<keyword evidence="3" id="KW-1185">Reference proteome</keyword>
<protein>
    <submittedName>
        <fullName evidence="1">Uncharacterized protein</fullName>
    </submittedName>
</protein>
<dbReference type="Proteomes" id="UP000681722">
    <property type="component" value="Unassembled WGS sequence"/>
</dbReference>
<evidence type="ECO:0000313" key="1">
    <source>
        <dbReference type="EMBL" id="CAF1571999.1"/>
    </source>
</evidence>
<sequence length="111" mass="12352">IYVTQETQAQEKKGDEVAFQLACQFGKLVSSFTVESLVPLKHVCPSELKAVDIAELENITLIEACKLFVRGSILSLGGEKQNSSFGRPDSEFGQPELEFQFWPAKFGIFHV</sequence>
<feature type="non-terminal residue" evidence="1">
    <location>
        <position position="1"/>
    </location>
</feature>
<dbReference type="Proteomes" id="UP000663829">
    <property type="component" value="Unassembled WGS sequence"/>
</dbReference>
<reference evidence="1" key="1">
    <citation type="submission" date="2021-02" db="EMBL/GenBank/DDBJ databases">
        <authorList>
            <person name="Nowell W R."/>
        </authorList>
    </citation>
    <scope>NUCLEOTIDE SEQUENCE</scope>
</reference>
<dbReference type="OrthoDB" id="2430997at2759"/>